<dbReference type="InterPro" id="IPR006976">
    <property type="entry name" value="VanZ-like"/>
</dbReference>
<keyword evidence="1" id="KW-0472">Membrane</keyword>
<dbReference type="EMBL" id="QPGA01000004">
    <property type="protein sequence ID" value="RDE51758.1"/>
    <property type="molecule type" value="Genomic_DNA"/>
</dbReference>
<accession>A0A369XWK4</accession>
<feature type="transmembrane region" description="Helical" evidence="1">
    <location>
        <begin position="439"/>
        <end position="458"/>
    </location>
</feature>
<feature type="transmembrane region" description="Helical" evidence="1">
    <location>
        <begin position="695"/>
        <end position="721"/>
    </location>
</feature>
<feature type="transmembrane region" description="Helical" evidence="1">
    <location>
        <begin position="137"/>
        <end position="158"/>
    </location>
</feature>
<evidence type="ECO:0000313" key="3">
    <source>
        <dbReference type="EMBL" id="RDE51758.1"/>
    </source>
</evidence>
<evidence type="ECO:0000313" key="4">
    <source>
        <dbReference type="Proteomes" id="UP000253831"/>
    </source>
</evidence>
<feature type="transmembrane region" description="Helical" evidence="1">
    <location>
        <begin position="297"/>
        <end position="318"/>
    </location>
</feature>
<comment type="caution">
    <text evidence="3">The sequence shown here is derived from an EMBL/GenBank/DDBJ whole genome shotgun (WGS) entry which is preliminary data.</text>
</comment>
<dbReference type="Proteomes" id="UP000253831">
    <property type="component" value="Unassembled WGS sequence"/>
</dbReference>
<feature type="transmembrane region" description="Helical" evidence="1">
    <location>
        <begin position="470"/>
        <end position="489"/>
    </location>
</feature>
<feature type="transmembrane region" description="Helical" evidence="1">
    <location>
        <begin position="74"/>
        <end position="95"/>
    </location>
</feature>
<proteinExistence type="predicted"/>
<protein>
    <submittedName>
        <fullName evidence="3">VanZ family protein</fullName>
    </submittedName>
</protein>
<feature type="transmembrane region" description="Helical" evidence="1">
    <location>
        <begin position="178"/>
        <end position="200"/>
    </location>
</feature>
<dbReference type="AlphaFoldDB" id="A0A369XWK4"/>
<evidence type="ECO:0000256" key="1">
    <source>
        <dbReference type="SAM" id="Phobius"/>
    </source>
</evidence>
<feature type="transmembrane region" description="Helical" evidence="1">
    <location>
        <begin position="259"/>
        <end position="277"/>
    </location>
</feature>
<feature type="transmembrane region" description="Helical" evidence="1">
    <location>
        <begin position="610"/>
        <end position="631"/>
    </location>
</feature>
<feature type="transmembrane region" description="Helical" evidence="1">
    <location>
        <begin position="207"/>
        <end position="224"/>
    </location>
</feature>
<gene>
    <name evidence="3" type="ORF">DVS81_03790</name>
</gene>
<feature type="transmembrane region" description="Helical" evidence="1">
    <location>
        <begin position="643"/>
        <end position="659"/>
    </location>
</feature>
<keyword evidence="1" id="KW-0812">Transmembrane</keyword>
<feature type="transmembrane region" description="Helical" evidence="1">
    <location>
        <begin position="399"/>
        <end position="419"/>
    </location>
</feature>
<feature type="domain" description="VanZ-like" evidence="2">
    <location>
        <begin position="19"/>
        <end position="123"/>
    </location>
</feature>
<dbReference type="Pfam" id="PF04892">
    <property type="entry name" value="VanZ"/>
    <property type="match status" value="1"/>
</dbReference>
<feature type="transmembrane region" description="Helical" evidence="1">
    <location>
        <begin position="48"/>
        <end position="67"/>
    </location>
</feature>
<feature type="transmembrane region" description="Helical" evidence="1">
    <location>
        <begin position="540"/>
        <end position="559"/>
    </location>
</feature>
<reference evidence="3 4" key="1">
    <citation type="submission" date="2018-05" db="EMBL/GenBank/DDBJ databases">
        <title>Integrated omic analyses show evidence that a Ca. Accumulibacter phosphatis strain performs denitrification under micro-aerobic conditions.</title>
        <authorList>
            <person name="Camejo P.Y."/>
            <person name="Katherine M.D."/>
            <person name="Daniel N.R."/>
        </authorList>
    </citation>
    <scope>NUCLEOTIDE SEQUENCE [LARGE SCALE GENOMIC DNA]</scope>
    <source>
        <strain evidence="3">UW-LDO-IC</strain>
    </source>
</reference>
<evidence type="ECO:0000259" key="2">
    <source>
        <dbReference type="Pfam" id="PF04892"/>
    </source>
</evidence>
<sequence length="736" mass="80305">MMRFLPLGLAALLITYGSLYPFNFSPAPPGAAERMFSDWHIVSSRGDVVGNIILFIPWGVAGLFSMAPRASAASAVALTGALGFAVSLGVQLAQIWVPSRFPALSDVFWNMVGLAAGLLIGRLLVKHVRFSDRPSVDALMAAALIVAWTLLEWSPLIPSIDLQLLKDQLKSLVASPTFAIHSIFLGTAVALLLGRLLGVVFGYRRSLWMLPALLLGIVIGKFFFRGAPLDTSILVAFIVGAVGWWVIQRRSEDAQHFLIILFLSIAYTVDALYPFNLRDEPAAISWLPFEGMLRGSMMVNLWAVVGSVVLYTSILEVFRLAGGKAGTASLGLAFWVMVVELMQAFVVTRSPDITQPLLVILIGQGMDRLRVSPRTDPHGRQARPEANVADSVSVWKPRLITLVVSVLIVVIGVSVLLRTPGIPYNVRELFRNNGSIVDLTFFAFALLWTGAGSVWLAARLACPQLPELRLPAFTLLVSLVSLALLWASVTAESLDDIAGSSNVFWFVTNKSSWGDVWRDVFLYLDSPGVIGFLERCVRYWALYAPLPIFLACMVAVGAWSSARAGRSYAWLLRLSVTAVLGLWLCKAVAFDWSSTDNLNELLARDGEWGWGGGGYLYGLLLLMCANSLLLARAPAFSGTERSISVLLTVLALPVGWWLLNRGLEQQVEKYGSVFSGAQFLLGPDRRQLLSTEILFMRWCLVQTAGTVILAVGVWLGSGFLVNRRDGVTRDGEVASV</sequence>
<feature type="transmembrane region" description="Helical" evidence="1">
    <location>
        <begin position="107"/>
        <end position="125"/>
    </location>
</feature>
<name>A0A369XWK4_9PROT</name>
<organism evidence="3 4">
    <name type="scientific">Candidatus Accumulibacter meliphilus</name>
    <dbReference type="NCBI Taxonomy" id="2211374"/>
    <lineage>
        <taxon>Bacteria</taxon>
        <taxon>Pseudomonadati</taxon>
        <taxon>Pseudomonadota</taxon>
        <taxon>Betaproteobacteria</taxon>
        <taxon>Candidatus Accumulibacter</taxon>
    </lineage>
</organism>
<keyword evidence="1" id="KW-1133">Transmembrane helix</keyword>
<feature type="transmembrane region" description="Helical" evidence="1">
    <location>
        <begin position="571"/>
        <end position="590"/>
    </location>
</feature>
<feature type="transmembrane region" description="Helical" evidence="1">
    <location>
        <begin position="230"/>
        <end position="247"/>
    </location>
</feature>